<dbReference type="PANTHER" id="PTHR32089">
    <property type="entry name" value="METHYL-ACCEPTING CHEMOTAXIS PROTEIN MCPB"/>
    <property type="match status" value="1"/>
</dbReference>
<keyword evidence="2" id="KW-1003">Cell membrane</keyword>
<keyword evidence="4" id="KW-0997">Cell inner membrane</keyword>
<evidence type="ECO:0000313" key="15">
    <source>
        <dbReference type="EMBL" id="ABM61335.1"/>
    </source>
</evidence>
<keyword evidence="16" id="KW-1185">Reference proteome</keyword>
<evidence type="ECO:0000256" key="8">
    <source>
        <dbReference type="ARBA" id="ARBA00023224"/>
    </source>
</evidence>
<evidence type="ECO:0000256" key="11">
    <source>
        <dbReference type="SAM" id="Phobius"/>
    </source>
</evidence>
<dbReference type="PANTHER" id="PTHR32089:SF119">
    <property type="entry name" value="METHYL-ACCEPTING CHEMOTAXIS PROTEIN CTPL"/>
    <property type="match status" value="1"/>
</dbReference>
<evidence type="ECO:0000259" key="14">
    <source>
        <dbReference type="PROSITE" id="PS50885"/>
    </source>
</evidence>
<dbReference type="PROSITE" id="PS50885">
    <property type="entry name" value="HAMP"/>
    <property type="match status" value="1"/>
</dbReference>
<dbReference type="RefSeq" id="WP_011813358.1">
    <property type="nucleotide sequence ID" value="NC_008789.1"/>
</dbReference>
<evidence type="ECO:0000256" key="3">
    <source>
        <dbReference type="ARBA" id="ARBA00022500"/>
    </source>
</evidence>
<keyword evidence="3" id="KW-0145">Chemotaxis</keyword>
<keyword evidence="7 11" id="KW-0472">Membrane</keyword>
<comment type="subcellular location">
    <subcellularLocation>
        <location evidence="1">Cell inner membrane</location>
        <topology evidence="1">Multi-pass membrane protein</topology>
    </subcellularLocation>
</comment>
<dbReference type="PROSITE" id="PS50192">
    <property type="entry name" value="T_SNARE"/>
    <property type="match status" value="1"/>
</dbReference>
<dbReference type="eggNOG" id="COG0840">
    <property type="taxonomic scope" value="Bacteria"/>
</dbReference>
<evidence type="ECO:0000313" key="16">
    <source>
        <dbReference type="Proteomes" id="UP000000647"/>
    </source>
</evidence>
<dbReference type="AlphaFoldDB" id="A1WUH3"/>
<dbReference type="InterPro" id="IPR004089">
    <property type="entry name" value="MCPsignal_dom"/>
</dbReference>
<feature type="domain" description="HAMP" evidence="14">
    <location>
        <begin position="308"/>
        <end position="362"/>
    </location>
</feature>
<evidence type="ECO:0000256" key="9">
    <source>
        <dbReference type="ARBA" id="ARBA00029447"/>
    </source>
</evidence>
<evidence type="ECO:0000256" key="7">
    <source>
        <dbReference type="ARBA" id="ARBA00023136"/>
    </source>
</evidence>
<accession>A1WUH3</accession>
<dbReference type="GO" id="GO:0007165">
    <property type="term" value="P:signal transduction"/>
    <property type="evidence" value="ECO:0007669"/>
    <property type="project" value="UniProtKB-KW"/>
</dbReference>
<dbReference type="PROSITE" id="PS50111">
    <property type="entry name" value="CHEMOTAXIS_TRANSDUC_2"/>
    <property type="match status" value="1"/>
</dbReference>
<dbReference type="FunFam" id="1.10.287.950:FF:000001">
    <property type="entry name" value="Methyl-accepting chemotaxis sensory transducer"/>
    <property type="match status" value="1"/>
</dbReference>
<proteinExistence type="inferred from homology"/>
<dbReference type="SUPFAM" id="SSF103190">
    <property type="entry name" value="Sensory domain-like"/>
    <property type="match status" value="1"/>
</dbReference>
<evidence type="ECO:0000256" key="2">
    <source>
        <dbReference type="ARBA" id="ARBA00022475"/>
    </source>
</evidence>
<evidence type="ECO:0000256" key="4">
    <source>
        <dbReference type="ARBA" id="ARBA00022519"/>
    </source>
</evidence>
<dbReference type="GO" id="GO:0006935">
    <property type="term" value="P:chemotaxis"/>
    <property type="evidence" value="ECO:0007669"/>
    <property type="project" value="UniProtKB-KW"/>
</dbReference>
<dbReference type="Gene3D" id="1.10.287.950">
    <property type="entry name" value="Methyl-accepting chemotaxis protein"/>
    <property type="match status" value="1"/>
</dbReference>
<dbReference type="Pfam" id="PF00015">
    <property type="entry name" value="MCPsignal"/>
    <property type="match status" value="1"/>
</dbReference>
<feature type="transmembrane region" description="Helical" evidence="11">
    <location>
        <begin position="288"/>
        <end position="307"/>
    </location>
</feature>
<keyword evidence="8 10" id="KW-0807">Transducer</keyword>
<organism evidence="15 16">
    <name type="scientific">Halorhodospira halophila (strain DSM 244 / SL1)</name>
    <name type="common">Ectothiorhodospira halophila (strain DSM 244 / SL1)</name>
    <dbReference type="NCBI Taxonomy" id="349124"/>
    <lineage>
        <taxon>Bacteria</taxon>
        <taxon>Pseudomonadati</taxon>
        <taxon>Pseudomonadota</taxon>
        <taxon>Gammaproteobacteria</taxon>
        <taxon>Chromatiales</taxon>
        <taxon>Ectothiorhodospiraceae</taxon>
        <taxon>Halorhodospira</taxon>
    </lineage>
</organism>
<dbReference type="SUPFAM" id="SSF58104">
    <property type="entry name" value="Methyl-accepting chemotaxis protein (MCP) signaling domain"/>
    <property type="match status" value="1"/>
</dbReference>
<keyword evidence="6 11" id="KW-1133">Transmembrane helix</keyword>
<name>A1WUH3_HALHL</name>
<gene>
    <name evidence="15" type="ordered locus">Hhal_0549</name>
</gene>
<dbReference type="GO" id="GO:0005886">
    <property type="term" value="C:plasma membrane"/>
    <property type="evidence" value="ECO:0007669"/>
    <property type="project" value="UniProtKB-SubCell"/>
</dbReference>
<dbReference type="CDD" id="cd12912">
    <property type="entry name" value="PDC2_MCP_like"/>
    <property type="match status" value="1"/>
</dbReference>
<evidence type="ECO:0000256" key="5">
    <source>
        <dbReference type="ARBA" id="ARBA00022692"/>
    </source>
</evidence>
<dbReference type="OrthoDB" id="9781845at2"/>
<reference evidence="15 16" key="2">
    <citation type="journal article" date="2013" name="Stand. Genomic Sci.">
        <title>Complete genome sequence of Halorhodospira halophila SL1.</title>
        <authorList>
            <person name="Challacombe J.F."/>
            <person name="Majid S."/>
            <person name="Deole R."/>
            <person name="Brettin T.S."/>
            <person name="Bruce D."/>
            <person name="Delano S.F."/>
            <person name="Detter J.C."/>
            <person name="Gleasner C.D."/>
            <person name="Han C.S."/>
            <person name="Misra M."/>
            <person name="Reitenga K.G."/>
            <person name="Mikhailova N."/>
            <person name="Woyke T."/>
            <person name="Pitluck S."/>
            <person name="Nolan M."/>
            <person name="Land M.L."/>
            <person name="Saunders E."/>
            <person name="Tapia R."/>
            <person name="Lapidus A."/>
            <person name="Ivanova N."/>
            <person name="Hoff W.D."/>
        </authorList>
    </citation>
    <scope>NUCLEOTIDE SEQUENCE [LARGE SCALE GENOMIC DNA]</scope>
    <source>
        <strain evidence="16">DSM 244 / SL1</strain>
    </source>
</reference>
<feature type="transmembrane region" description="Helical" evidence="11">
    <location>
        <begin position="12"/>
        <end position="30"/>
    </location>
</feature>
<dbReference type="KEGG" id="hha:Hhal_0549"/>
<dbReference type="Pfam" id="PF02743">
    <property type="entry name" value="dCache_1"/>
    <property type="match status" value="1"/>
</dbReference>
<dbReference type="Pfam" id="PF00672">
    <property type="entry name" value="HAMP"/>
    <property type="match status" value="1"/>
</dbReference>
<dbReference type="InterPro" id="IPR003660">
    <property type="entry name" value="HAMP_dom"/>
</dbReference>
<dbReference type="SMART" id="SM00283">
    <property type="entry name" value="MA"/>
    <property type="match status" value="1"/>
</dbReference>
<dbReference type="HOGENOM" id="CLU_375418_0_0_6"/>
<feature type="domain" description="T-SNARE coiled-coil homology" evidence="13">
    <location>
        <begin position="554"/>
        <end position="616"/>
    </location>
</feature>
<feature type="domain" description="Methyl-accepting transducer" evidence="12">
    <location>
        <begin position="367"/>
        <end position="603"/>
    </location>
</feature>
<dbReference type="Proteomes" id="UP000000647">
    <property type="component" value="Chromosome"/>
</dbReference>
<evidence type="ECO:0000259" key="13">
    <source>
        <dbReference type="PROSITE" id="PS50192"/>
    </source>
</evidence>
<keyword evidence="5 11" id="KW-0812">Transmembrane</keyword>
<dbReference type="InterPro" id="IPR000727">
    <property type="entry name" value="T_SNARE_dom"/>
</dbReference>
<evidence type="ECO:0000259" key="12">
    <source>
        <dbReference type="PROSITE" id="PS50111"/>
    </source>
</evidence>
<dbReference type="EMBL" id="CP000544">
    <property type="protein sequence ID" value="ABM61335.1"/>
    <property type="molecule type" value="Genomic_DNA"/>
</dbReference>
<evidence type="ECO:0000256" key="6">
    <source>
        <dbReference type="ARBA" id="ARBA00022989"/>
    </source>
</evidence>
<dbReference type="InterPro" id="IPR033479">
    <property type="entry name" value="dCache_1"/>
</dbReference>
<dbReference type="CDD" id="cd12914">
    <property type="entry name" value="PDC1_DGC_like"/>
    <property type="match status" value="1"/>
</dbReference>
<dbReference type="SMART" id="SM00304">
    <property type="entry name" value="HAMP"/>
    <property type="match status" value="2"/>
</dbReference>
<reference evidence="16" key="1">
    <citation type="submission" date="2006-12" db="EMBL/GenBank/DDBJ databases">
        <title>Complete sequence of Halorhodospira halophila SL1.</title>
        <authorList>
            <consortium name="US DOE Joint Genome Institute"/>
            <person name="Copeland A."/>
            <person name="Lucas S."/>
            <person name="Lapidus A."/>
            <person name="Barry K."/>
            <person name="Detter J.C."/>
            <person name="Glavina del Rio T."/>
            <person name="Hammon N."/>
            <person name="Israni S."/>
            <person name="Dalin E."/>
            <person name="Tice H."/>
            <person name="Pitluck S."/>
            <person name="Saunders E."/>
            <person name="Brettin T."/>
            <person name="Bruce D."/>
            <person name="Han C."/>
            <person name="Tapia R."/>
            <person name="Schmutz J."/>
            <person name="Larimer F."/>
            <person name="Land M."/>
            <person name="Hauser L."/>
            <person name="Kyrpides N."/>
            <person name="Mikhailova N."/>
            <person name="Hoff W."/>
            <person name="Richardson P."/>
        </authorList>
    </citation>
    <scope>NUCLEOTIDE SEQUENCE [LARGE SCALE GENOMIC DNA]</scope>
    <source>
        <strain evidence="16">DSM 244 / SL1</strain>
    </source>
</reference>
<comment type="similarity">
    <text evidence="9">Belongs to the methyl-accepting chemotaxis (MCP) protein family.</text>
</comment>
<evidence type="ECO:0000256" key="10">
    <source>
        <dbReference type="PROSITE-ProRule" id="PRU00284"/>
    </source>
</evidence>
<evidence type="ECO:0000256" key="1">
    <source>
        <dbReference type="ARBA" id="ARBA00004429"/>
    </source>
</evidence>
<sequence length="640" mass="67921">MFSAVRLTPKLLILFGIPTLLAFVIVGGVVTQQASDRFSTEITDSTQELSEAGAEAISQWLDTHTAFVSALAQSEALSSDEPDRISEFLARQGEHMSDEYEVLIFVDTEGTATYHHGGEQTDLSGRDYWQNLVEEQQETQAISDPVHSASTGNPITVIAEAVTDERGEVVGLVAVTVTLDTLADVVATATDRTGALPWALGADGLTVAHPDEDVRMEQNALESGDEDYRAIAQRMVDGERGVGTFTDADGTAYTASFAPVSGLSGWSLGIAVPESELMAAARDLRQNLLVIFGAAVLVLGGIIVLVARRIARPIAATSRALGEIASGDADLTQRLEVQTRDEVGELASNFNAFVDRMQELIGSVSDASTQLSASAEELSASVRETSGQLREQQSETEQVATSMNEMAATIQQVAENASDASEAARRSDQAAHSGADVVQENANEIRQVAEQAETAAGVVQQLNQDAERVTKVLDVIHEITEQTNLLALNAAIEAARAGENGRGFSVVAEEVRKLATRTQSSTEEIREILDTLRGRIEDAAQAMENGRSSSNQAVTIAARASESLGAITDSVSTITDMNTQIASAAEEQSAASEEINRSLNQIKATIDATASGASQVASASEEVARLAADLQDRVGQFRVR</sequence>
<dbReference type="CDD" id="cd06225">
    <property type="entry name" value="HAMP"/>
    <property type="match status" value="1"/>
</dbReference>
<dbReference type="Gene3D" id="3.30.450.20">
    <property type="entry name" value="PAS domain"/>
    <property type="match status" value="1"/>
</dbReference>
<dbReference type="STRING" id="349124.Hhal_0549"/>
<protein>
    <submittedName>
        <fullName evidence="15">Methyl-accepting chemotaxis sensory transducer</fullName>
    </submittedName>
</protein>
<dbReference type="InterPro" id="IPR029151">
    <property type="entry name" value="Sensor-like_sf"/>
</dbReference>